<dbReference type="VEuPathDB" id="CryptoDB:CMU_008490"/>
<keyword evidence="10 12" id="KW-1133">Transmembrane helix</keyword>
<dbReference type="AlphaFoldDB" id="B6ADR7"/>
<sequence length="907" mass="104422">MRKGNYGLLFISLLVCIAISYLVITNFYNKRNINYMIRNITDSAVESIELIEIPDNIDNSTTESDLILNEDVDSFKKQPIQVNSANNYLEGFPDNNLSICDIGFAILSAPQYYQSRIVDLQNSWLKHLCKYTTSNLDNNQDYSANYVLVASEEHPNLPTMIPECNESYDNLCCKTLASYKWMLKVWPDKKWYMKLDDDTFVILQNLLDELKIFNHLESHLVGGQIYLTLEDANTTSTLSSRSNNLPWAQHEDVIKGIRGGAGYLMSNSLAKLFVKNGKRYLDICNNGGTRFKMFEDASTALLVTELAGQKAIKHIPGFHFHNPQISYRLGYSRRNFKPVTFHLMHHTEEMPFLDYLLNAPVLPSTYSCNHPSINFCFSPHDLRISSKYWNPVYFGPLDTPNSKILGSNAVIRQLSIDEDDNLNLVQDNKVTSLEEGINEVIDTNPIDETAEVNNITQAFVDETQIDSNKNIDLLSDKITQIKPKSISTIELLYPEYNQNKMNEVSVSSIFNITKSIQIQNNDVEDISRFYSSPEVETIDTDHPCADIIEKYSNRIKEYYEKVFNGINEIVFVGFPDHPNRGDSAIFVGGLLLIESLKLRIIKAIHLLREYDKVEILSKFTVPESQRAIVFHGGGNFGDLYTHHHKLRHVVMSDFHDYTIVMFPQTVFFRNITNQMATHDIFVQHQGKVFLAARDTNSMDTLQKMFNNENNNIEITILPDLAFLIGDQRKRRGIPLLDLLIHSRMDNEAPLLYIKKEKFRMSKINMNAIKNMIKDIKDSMMNYRYNINYQEGKVRYNINEKWFDFITILVDDWLYSDAQFKDVESADFIEKSISRTLDGMAFLSRAQMVITNRLHGHILMILLGIPHIIMGDSFGKLAHFRDTWTSNCPLSTWHDDFSDALYKAILEL</sequence>
<evidence type="ECO:0000256" key="1">
    <source>
        <dbReference type="ARBA" id="ARBA00004606"/>
    </source>
</evidence>
<evidence type="ECO:0000259" key="13">
    <source>
        <dbReference type="Pfam" id="PF02434"/>
    </source>
</evidence>
<dbReference type="InterPro" id="IPR026050">
    <property type="entry name" value="C1GALT1/C1GALT1_chp1"/>
</dbReference>
<reference evidence="15" key="1">
    <citation type="submission" date="2008-06" db="EMBL/GenBank/DDBJ databases">
        <authorList>
            <person name="Lorenzi H."/>
            <person name="Inman J."/>
            <person name="Miller J."/>
            <person name="Schobel S."/>
            <person name="Amedeo P."/>
            <person name="Caler E.V."/>
            <person name="da Silva J."/>
        </authorList>
    </citation>
    <scope>NUCLEOTIDE SEQUENCE [LARGE SCALE GENOMIC DNA]</scope>
    <source>
        <strain evidence="15">RN66</strain>
    </source>
</reference>
<dbReference type="Pfam" id="PF02434">
    <property type="entry name" value="Fringe"/>
    <property type="match status" value="1"/>
</dbReference>
<evidence type="ECO:0000256" key="6">
    <source>
        <dbReference type="ARBA" id="ARBA00022679"/>
    </source>
</evidence>
<name>B6ADR7_CRYMR</name>
<evidence type="ECO:0000256" key="3">
    <source>
        <dbReference type="ARBA" id="ARBA00006462"/>
    </source>
</evidence>
<dbReference type="Gene3D" id="3.90.550.50">
    <property type="match status" value="1"/>
</dbReference>
<dbReference type="InterPro" id="IPR003378">
    <property type="entry name" value="Fringe-like_glycosylTrfase"/>
</dbReference>
<dbReference type="GO" id="GO:0000166">
    <property type="term" value="F:nucleotide binding"/>
    <property type="evidence" value="ECO:0007669"/>
    <property type="project" value="UniProtKB-KW"/>
</dbReference>
<evidence type="ECO:0000259" key="14">
    <source>
        <dbReference type="Pfam" id="PF04230"/>
    </source>
</evidence>
<keyword evidence="11 12" id="KW-0472">Membrane</keyword>
<dbReference type="Proteomes" id="UP000001460">
    <property type="component" value="Unassembled WGS sequence"/>
</dbReference>
<comment type="subcellular location">
    <subcellularLocation>
        <location evidence="1">Membrane</location>
        <topology evidence="1">Single-pass type II membrane protein</topology>
    </subcellularLocation>
</comment>
<evidence type="ECO:0000256" key="11">
    <source>
        <dbReference type="ARBA" id="ARBA00023136"/>
    </source>
</evidence>
<gene>
    <name evidence="15" type="ORF">CMU_008490</name>
</gene>
<evidence type="ECO:0000313" key="16">
    <source>
        <dbReference type="Proteomes" id="UP000001460"/>
    </source>
</evidence>
<keyword evidence="8" id="KW-0547">Nucleotide-binding</keyword>
<accession>B6ADR7</accession>
<keyword evidence="7 12" id="KW-0812">Transmembrane</keyword>
<evidence type="ECO:0000256" key="12">
    <source>
        <dbReference type="SAM" id="Phobius"/>
    </source>
</evidence>
<evidence type="ECO:0000256" key="8">
    <source>
        <dbReference type="ARBA" id="ARBA00022741"/>
    </source>
</evidence>
<evidence type="ECO:0000256" key="7">
    <source>
        <dbReference type="ARBA" id="ARBA00022692"/>
    </source>
</evidence>
<dbReference type="EC" id="2.4.1.122" evidence="4"/>
<keyword evidence="6" id="KW-0808">Transferase</keyword>
<comment type="pathway">
    <text evidence="2">Protein modification; protein glycosylation.</text>
</comment>
<proteinExistence type="inferred from homology"/>
<keyword evidence="5" id="KW-0328">Glycosyltransferase</keyword>
<evidence type="ECO:0000256" key="4">
    <source>
        <dbReference type="ARBA" id="ARBA00012557"/>
    </source>
</evidence>
<dbReference type="InterPro" id="IPR007345">
    <property type="entry name" value="Polysacch_pyruvyl_Trfase"/>
</dbReference>
<dbReference type="RefSeq" id="XP_002140707.1">
    <property type="nucleotide sequence ID" value="XM_002140671.1"/>
</dbReference>
<evidence type="ECO:0000256" key="5">
    <source>
        <dbReference type="ARBA" id="ARBA00022676"/>
    </source>
</evidence>
<dbReference type="GeneID" id="6995691"/>
<dbReference type="PANTHER" id="PTHR23033">
    <property type="entry name" value="BETA1,3-GALACTOSYLTRANSFERASE"/>
    <property type="match status" value="1"/>
</dbReference>
<dbReference type="EMBL" id="DS989729">
    <property type="protein sequence ID" value="EEA06358.1"/>
    <property type="molecule type" value="Genomic_DNA"/>
</dbReference>
<dbReference type="GO" id="GO:0016020">
    <property type="term" value="C:membrane"/>
    <property type="evidence" value="ECO:0007669"/>
    <property type="project" value="UniProtKB-SubCell"/>
</dbReference>
<protein>
    <recommendedName>
        <fullName evidence="4">N-acetylgalactosaminide beta-1,3-galactosyltransferase</fullName>
        <ecNumber evidence="4">2.4.1.122</ecNumber>
    </recommendedName>
</protein>
<dbReference type="OrthoDB" id="414175at2759"/>
<keyword evidence="9" id="KW-0735">Signal-anchor</keyword>
<evidence type="ECO:0000256" key="2">
    <source>
        <dbReference type="ARBA" id="ARBA00004922"/>
    </source>
</evidence>
<comment type="similarity">
    <text evidence="3">Belongs to the glycosyltransferase 31 family. Beta3-Gal-T subfamily.</text>
</comment>
<feature type="domain" description="Fringe-like glycosyltransferase" evidence="13">
    <location>
        <begin position="97"/>
        <end position="326"/>
    </location>
</feature>
<dbReference type="OMA" id="LASYKWM"/>
<keyword evidence="16" id="KW-1185">Reference proteome</keyword>
<feature type="domain" description="Polysaccharide pyruvyl transferase" evidence="14">
    <location>
        <begin position="596"/>
        <end position="870"/>
    </location>
</feature>
<dbReference type="Pfam" id="PF04230">
    <property type="entry name" value="PS_pyruv_trans"/>
    <property type="match status" value="1"/>
</dbReference>
<evidence type="ECO:0000313" key="15">
    <source>
        <dbReference type="EMBL" id="EEA06358.1"/>
    </source>
</evidence>
<evidence type="ECO:0000256" key="9">
    <source>
        <dbReference type="ARBA" id="ARBA00022968"/>
    </source>
</evidence>
<dbReference type="eggNOG" id="ENOG502S3FU">
    <property type="taxonomic scope" value="Eukaryota"/>
</dbReference>
<organism evidence="15 16">
    <name type="scientific">Cryptosporidium muris (strain RN66)</name>
    <dbReference type="NCBI Taxonomy" id="441375"/>
    <lineage>
        <taxon>Eukaryota</taxon>
        <taxon>Sar</taxon>
        <taxon>Alveolata</taxon>
        <taxon>Apicomplexa</taxon>
        <taxon>Conoidasida</taxon>
        <taxon>Coccidia</taxon>
        <taxon>Eucoccidiorida</taxon>
        <taxon>Eimeriorina</taxon>
        <taxon>Cryptosporidiidae</taxon>
        <taxon>Cryptosporidium</taxon>
    </lineage>
</organism>
<feature type="transmembrane region" description="Helical" evidence="12">
    <location>
        <begin position="6"/>
        <end position="28"/>
    </location>
</feature>
<evidence type="ECO:0000256" key="10">
    <source>
        <dbReference type="ARBA" id="ARBA00022989"/>
    </source>
</evidence>
<dbReference type="GO" id="GO:0016263">
    <property type="term" value="F:glycoprotein-N-acetylgalactosamine 3-beta-galactosyltransferase activity"/>
    <property type="evidence" value="ECO:0007669"/>
    <property type="project" value="UniProtKB-EC"/>
</dbReference>